<feature type="region of interest" description="Disordered" evidence="1">
    <location>
        <begin position="21"/>
        <end position="60"/>
    </location>
</feature>
<dbReference type="AlphaFoldDB" id="A0A4D4IY05"/>
<feature type="compositionally biased region" description="Low complexity" evidence="1">
    <location>
        <begin position="203"/>
        <end position="232"/>
    </location>
</feature>
<evidence type="ECO:0000313" key="3">
    <source>
        <dbReference type="Proteomes" id="UP000298860"/>
    </source>
</evidence>
<feature type="region of interest" description="Disordered" evidence="1">
    <location>
        <begin position="191"/>
        <end position="232"/>
    </location>
</feature>
<accession>A0A4D4IY05</accession>
<dbReference type="Proteomes" id="UP000298860">
    <property type="component" value="Unassembled WGS sequence"/>
</dbReference>
<sequence length="366" mass="37004">MNFLLKLAQGFATTVRVSPTPSLTRRLGLPGGTADCPAAAPGTDAGNRGPPDGHRAAHTPGTEEVAVQRLTARRRHRRAGSVTVAELLKKQPVPMSLPPSSHSAVRSCDLDELLGPPAEPGEVDPDEPRQPGNVAKLVGLAAGALVLCGSVAAAAVISDHRAVNPFPQPLATPPLEITGAGALRPDMLGAQLAGAGGPPPAAVQPAGPLPGLAVAPDADPAGGPAATTAPASSAVVAPRTSVAAAPGAPAPLAAGSGGPAGQRPGTPVGVVQEFYRLLGQQPDAASALLAPELRDADPTGFAQSWASVLALRLERAEQRDDQSVLAIVAIQRRDGSWLRVEQVLRLSATRPPQIIGAEILAAQVDR</sequence>
<keyword evidence="3" id="KW-1185">Reference proteome</keyword>
<evidence type="ECO:0000313" key="2">
    <source>
        <dbReference type="EMBL" id="GDY29265.1"/>
    </source>
</evidence>
<organism evidence="2 3">
    <name type="scientific">Gandjariella thermophila</name>
    <dbReference type="NCBI Taxonomy" id="1931992"/>
    <lineage>
        <taxon>Bacteria</taxon>
        <taxon>Bacillati</taxon>
        <taxon>Actinomycetota</taxon>
        <taxon>Actinomycetes</taxon>
        <taxon>Pseudonocardiales</taxon>
        <taxon>Pseudonocardiaceae</taxon>
        <taxon>Gandjariella</taxon>
    </lineage>
</organism>
<evidence type="ECO:0000256" key="1">
    <source>
        <dbReference type="SAM" id="MobiDB-lite"/>
    </source>
</evidence>
<comment type="caution">
    <text evidence="2">The sequence shown here is derived from an EMBL/GenBank/DDBJ whole genome shotgun (WGS) entry which is preliminary data.</text>
</comment>
<dbReference type="EMBL" id="BJFL01000003">
    <property type="protein sequence ID" value="GDY29265.1"/>
    <property type="molecule type" value="Genomic_DNA"/>
</dbReference>
<reference evidence="3" key="1">
    <citation type="submission" date="2019-04" db="EMBL/GenBank/DDBJ databases">
        <title>Draft genome sequence of Pseudonocardiaceae bacterium SL3-2-4.</title>
        <authorList>
            <person name="Ningsih F."/>
            <person name="Yokota A."/>
            <person name="Sakai Y."/>
            <person name="Nanatani K."/>
            <person name="Yabe S."/>
            <person name="Oetari A."/>
            <person name="Sjamsuridzal W."/>
        </authorList>
    </citation>
    <scope>NUCLEOTIDE SEQUENCE [LARGE SCALE GENOMIC DNA]</scope>
    <source>
        <strain evidence="3">SL3-2-4</strain>
    </source>
</reference>
<name>A0A4D4IY05_9PSEU</name>
<protein>
    <submittedName>
        <fullName evidence="2">Uncharacterized protein</fullName>
    </submittedName>
</protein>
<proteinExistence type="predicted"/>
<gene>
    <name evidence="2" type="ORF">GTS_08980</name>
</gene>